<dbReference type="EMBL" id="KB445818">
    <property type="protein sequence ID" value="EMD31469.1"/>
    <property type="molecule type" value="Genomic_DNA"/>
</dbReference>
<dbReference type="STRING" id="914234.M2P814"/>
<dbReference type="Pfam" id="PF22215">
    <property type="entry name" value="MLKL_N"/>
    <property type="match status" value="1"/>
</dbReference>
<dbReference type="InterPro" id="IPR036537">
    <property type="entry name" value="Adaptor_Cbl_N_dom_sf"/>
</dbReference>
<reference evidence="2 3" key="1">
    <citation type="journal article" date="2012" name="Proc. Natl. Acad. Sci. U.S.A.">
        <title>Comparative genomics of Ceriporiopsis subvermispora and Phanerochaete chrysosporium provide insight into selective ligninolysis.</title>
        <authorList>
            <person name="Fernandez-Fueyo E."/>
            <person name="Ruiz-Duenas F.J."/>
            <person name="Ferreira P."/>
            <person name="Floudas D."/>
            <person name="Hibbett D.S."/>
            <person name="Canessa P."/>
            <person name="Larrondo L.F."/>
            <person name="James T.Y."/>
            <person name="Seelenfreund D."/>
            <person name="Lobos S."/>
            <person name="Polanco R."/>
            <person name="Tello M."/>
            <person name="Honda Y."/>
            <person name="Watanabe T."/>
            <person name="Watanabe T."/>
            <person name="Ryu J.S."/>
            <person name="Kubicek C.P."/>
            <person name="Schmoll M."/>
            <person name="Gaskell J."/>
            <person name="Hammel K.E."/>
            <person name="St John F.J."/>
            <person name="Vanden Wymelenberg A."/>
            <person name="Sabat G."/>
            <person name="Splinter BonDurant S."/>
            <person name="Syed K."/>
            <person name="Yadav J.S."/>
            <person name="Doddapaneni H."/>
            <person name="Subramanian V."/>
            <person name="Lavin J.L."/>
            <person name="Oguiza J.A."/>
            <person name="Perez G."/>
            <person name="Pisabarro A.G."/>
            <person name="Ramirez L."/>
            <person name="Santoyo F."/>
            <person name="Master E."/>
            <person name="Coutinho P.M."/>
            <person name="Henrissat B."/>
            <person name="Lombard V."/>
            <person name="Magnuson J.K."/>
            <person name="Kuees U."/>
            <person name="Hori C."/>
            <person name="Igarashi K."/>
            <person name="Samejima M."/>
            <person name="Held B.W."/>
            <person name="Barry K.W."/>
            <person name="LaButti K.M."/>
            <person name="Lapidus A."/>
            <person name="Lindquist E.A."/>
            <person name="Lucas S.M."/>
            <person name="Riley R."/>
            <person name="Salamov A.A."/>
            <person name="Hoffmeister D."/>
            <person name="Schwenk D."/>
            <person name="Hadar Y."/>
            <person name="Yarden O."/>
            <person name="de Vries R.P."/>
            <person name="Wiebenga A."/>
            <person name="Stenlid J."/>
            <person name="Eastwood D."/>
            <person name="Grigoriev I.V."/>
            <person name="Berka R.M."/>
            <person name="Blanchette R.A."/>
            <person name="Kersten P."/>
            <person name="Martinez A.T."/>
            <person name="Vicuna R."/>
            <person name="Cullen D."/>
        </authorList>
    </citation>
    <scope>NUCLEOTIDE SEQUENCE [LARGE SCALE GENOMIC DNA]</scope>
    <source>
        <strain evidence="2 3">B</strain>
    </source>
</reference>
<dbReference type="OrthoDB" id="2751284at2759"/>
<gene>
    <name evidence="2" type="ORF">CERSUDRAFT_119693</name>
</gene>
<proteinExistence type="predicted"/>
<dbReference type="HOGENOM" id="CLU_422720_0_0_1"/>
<evidence type="ECO:0000259" key="1">
    <source>
        <dbReference type="Pfam" id="PF22215"/>
    </source>
</evidence>
<evidence type="ECO:0000313" key="3">
    <source>
        <dbReference type="Proteomes" id="UP000016930"/>
    </source>
</evidence>
<dbReference type="Gene3D" id="1.20.930.20">
    <property type="entry name" value="Adaptor protein Cbl, N-terminal domain"/>
    <property type="match status" value="1"/>
</dbReference>
<dbReference type="InterPro" id="IPR059179">
    <property type="entry name" value="MLKL-like_MCAfunc"/>
</dbReference>
<accession>M2P814</accession>
<dbReference type="Proteomes" id="UP000016930">
    <property type="component" value="Unassembled WGS sequence"/>
</dbReference>
<dbReference type="InterPro" id="IPR054000">
    <property type="entry name" value="MLKL_N"/>
</dbReference>
<dbReference type="GO" id="GO:0007166">
    <property type="term" value="P:cell surface receptor signaling pathway"/>
    <property type="evidence" value="ECO:0007669"/>
    <property type="project" value="InterPro"/>
</dbReference>
<organism evidence="2 3">
    <name type="scientific">Ceriporiopsis subvermispora (strain B)</name>
    <name type="common">White-rot fungus</name>
    <name type="synonym">Gelatoporia subvermispora</name>
    <dbReference type="NCBI Taxonomy" id="914234"/>
    <lineage>
        <taxon>Eukaryota</taxon>
        <taxon>Fungi</taxon>
        <taxon>Dikarya</taxon>
        <taxon>Basidiomycota</taxon>
        <taxon>Agaricomycotina</taxon>
        <taxon>Agaricomycetes</taxon>
        <taxon>Polyporales</taxon>
        <taxon>Gelatoporiaceae</taxon>
        <taxon>Gelatoporia</taxon>
    </lineage>
</organism>
<sequence length="648" mass="73720">MPTRETRIADDVLANSITILETLNQVSSAAGVVPLVGAIIATCVTVLQTIEKVKSIRDRADRLAKRITGLAEHIEHTIRSDTDAADASLETNLLMLLQTLERINRDITKLRTKKGFKLFLQQASLNDQLDDIVDNLDTAWRSFDTCCLIRLQQKMNHQAQDQQRQAIYDDRQYRLFRPSDIRLREVSKPWNVSGIAYGEEWSGEWEGRAVAVRIIRGELSSDVSTALICRSSPRTYHPYVAQILGYSHPDIPERFYVLESGSVPLAQCYAIADVRTRLIVWLQMMLDHQTARRDVLQLPPQTSYHDCDEQMCLQTASLNANGRLLLAMEDLVGGSSACMWTSWVDHFDPHLQNDRDIYYVPYDDKVVEEMMSSLTYERHSNMIFDWSSLGSFGILDNHPAVGDYGFITAFDEFVRLGNIMDLVLGDRRLSEGLVKIQHRIFPDEESEMTDGIPRILHIELDDTPMHGMYYTHVLGSVSLKDWCMLAWWDQMDSIAREHRLPIHELVVINEHQLFASLYTLPDIMTPTCPEDTIGLVADRITSPENVSTPASQLPAVFEEPSLCMGCMDVYFHRTLSDEDLGRGPADLWGYFSDDPEPIPEPSPNFEVPGFLTECSSRAKWHRLTALEAELYLCLKRQTKSRRSKSTGS</sequence>
<dbReference type="CDD" id="cd21037">
    <property type="entry name" value="MLKL_NTD"/>
    <property type="match status" value="1"/>
</dbReference>
<feature type="domain" description="Mixed lineage kinase" evidence="1">
    <location>
        <begin position="36"/>
        <end position="165"/>
    </location>
</feature>
<name>M2P814_CERS8</name>
<protein>
    <recommendedName>
        <fullName evidence="1">Mixed lineage kinase domain-containing protein</fullName>
    </recommendedName>
</protein>
<dbReference type="AlphaFoldDB" id="M2P814"/>
<keyword evidence="3" id="KW-1185">Reference proteome</keyword>
<evidence type="ECO:0000313" key="2">
    <source>
        <dbReference type="EMBL" id="EMD31469.1"/>
    </source>
</evidence>